<dbReference type="InterPro" id="IPR043502">
    <property type="entry name" value="DNA/RNA_pol_sf"/>
</dbReference>
<dbReference type="SUPFAM" id="SSF53098">
    <property type="entry name" value="Ribonuclease H-like"/>
    <property type="match status" value="1"/>
</dbReference>
<dbReference type="GO" id="GO:0071897">
    <property type="term" value="P:DNA biosynthetic process"/>
    <property type="evidence" value="ECO:0007669"/>
    <property type="project" value="UniProtKB-ARBA"/>
</dbReference>
<evidence type="ECO:0000259" key="2">
    <source>
        <dbReference type="PROSITE" id="PS50879"/>
    </source>
</evidence>
<keyword evidence="4" id="KW-1185">Reference proteome</keyword>
<dbReference type="PANTHER" id="PTHR19446">
    <property type="entry name" value="REVERSE TRANSCRIPTASES"/>
    <property type="match status" value="1"/>
</dbReference>
<dbReference type="Pfam" id="PF00078">
    <property type="entry name" value="RVT_1"/>
    <property type="match status" value="1"/>
</dbReference>
<dbReference type="PROSITE" id="PS50878">
    <property type="entry name" value="RT_POL"/>
    <property type="match status" value="1"/>
</dbReference>
<sequence length="878" mass="98429">MPTRAPGSKARPPWWSESLESRKREIINLHRALHTAKRDGGPTDSLASQLQVLKNTYASELRKESTTNFRKFCEVQTKENVWSLTNRLLKESHPQFPPSTLKVNNSYTTNAQDTARALLDNFYPDDLPDSSPRHQELRASSHLLPDTQDDLPFTTVEILETLNDMSPKKAPGLDCLTSDIRLHFARSFPSLITDILNRCLTLRYFPTQWKKAYVKIIPKPGKTDLTDLSSYRPIGLLPVFGKVLEKLFVRRVTFAATRADKLSERQYGFRPLTSTTTALKVVVDHITKSRTDGLLTLAVSLDIKAAFDNAWWPALFHRLRHIDCPSNIFGLILDYTTDRTVTLDYAGSRVTKNMTKGCIQGSTCGPLLWNIILDELLELDLPSGCRIQAFADDVLLIAAAKDFPGLQAITNQALHAIASWGRSVKLTFSPHKTQAIAFSNKARHAHINTDSHALHFQDDIKLLGVILDRQLLFRKHVTHIVHKATTIFHKLTLFCRPTWGAHPENIRTIYLQIIQPIITYAAGIWGHVVGKKYISKKLLSMQRGFALRAIKGFCTISTTAALALARFTPIDLKVAETNVIELARLSGRCAFIPDDMALERHLPPDRLLHPAHRITFSPRCFHSQTELSQHLNSLPLPIPTIYKDGSKLDDNSVGAAFVCFDGERPPVVKKFKLHPSCSVFQAELFALLQASRWAALHKFPQTLVLSDFKAAVEASRNRSNTHPLVSSLHHTIHEHSPTGYIDFAWVKAHAGITGNELADEAAKKAATLHKAPDYSSYPISFVKHKAREVSFQKWRERYVNASQAQHTRDLLPTIDRIFTLFQHTHITSNTSFRGALILLPTDLIMSSSVDTSGCPLTPSPTFSTTNSALTPSPACRTR</sequence>
<dbReference type="InterPro" id="IPR000477">
    <property type="entry name" value="RT_dom"/>
</dbReference>
<dbReference type="GO" id="GO:0042575">
    <property type="term" value="C:DNA polymerase complex"/>
    <property type="evidence" value="ECO:0007669"/>
    <property type="project" value="UniProtKB-ARBA"/>
</dbReference>
<dbReference type="EMBL" id="CAKOGL010000023">
    <property type="protein sequence ID" value="CAH2101256.1"/>
    <property type="molecule type" value="Genomic_DNA"/>
</dbReference>
<accession>A0AAU9UTP5</accession>
<gene>
    <name evidence="3" type="ORF">EEDITHA_LOCUS16029</name>
</gene>
<proteinExistence type="predicted"/>
<evidence type="ECO:0000259" key="1">
    <source>
        <dbReference type="PROSITE" id="PS50878"/>
    </source>
</evidence>
<evidence type="ECO:0008006" key="5">
    <source>
        <dbReference type="Google" id="ProtNLM"/>
    </source>
</evidence>
<dbReference type="PROSITE" id="PS50879">
    <property type="entry name" value="RNASE_H_1"/>
    <property type="match status" value="1"/>
</dbReference>
<name>A0AAU9UTP5_EUPED</name>
<comment type="caution">
    <text evidence="3">The sequence shown here is derived from an EMBL/GenBank/DDBJ whole genome shotgun (WGS) entry which is preliminary data.</text>
</comment>
<dbReference type="CDD" id="cd09276">
    <property type="entry name" value="Rnase_HI_RT_non_LTR"/>
    <property type="match status" value="1"/>
</dbReference>
<evidence type="ECO:0000313" key="4">
    <source>
        <dbReference type="Proteomes" id="UP001153954"/>
    </source>
</evidence>
<protein>
    <recommendedName>
        <fullName evidence="5">Reverse transcriptase</fullName>
    </recommendedName>
</protein>
<dbReference type="GO" id="GO:0004523">
    <property type="term" value="F:RNA-DNA hybrid ribonuclease activity"/>
    <property type="evidence" value="ECO:0007669"/>
    <property type="project" value="InterPro"/>
</dbReference>
<dbReference type="GO" id="GO:0003676">
    <property type="term" value="F:nucleic acid binding"/>
    <property type="evidence" value="ECO:0007669"/>
    <property type="project" value="InterPro"/>
</dbReference>
<dbReference type="Pfam" id="PF00075">
    <property type="entry name" value="RNase_H"/>
    <property type="match status" value="1"/>
</dbReference>
<dbReference type="Proteomes" id="UP001153954">
    <property type="component" value="Unassembled WGS sequence"/>
</dbReference>
<feature type="domain" description="Reverse transcriptase" evidence="1">
    <location>
        <begin position="198"/>
        <end position="467"/>
    </location>
</feature>
<dbReference type="InterPro" id="IPR002156">
    <property type="entry name" value="RNaseH_domain"/>
</dbReference>
<dbReference type="InterPro" id="IPR012337">
    <property type="entry name" value="RNaseH-like_sf"/>
</dbReference>
<dbReference type="InterPro" id="IPR036397">
    <property type="entry name" value="RNaseH_sf"/>
</dbReference>
<feature type="domain" description="RNase H type-1" evidence="2">
    <location>
        <begin position="635"/>
        <end position="767"/>
    </location>
</feature>
<dbReference type="AlphaFoldDB" id="A0AAU9UTP5"/>
<reference evidence="3" key="1">
    <citation type="submission" date="2022-03" db="EMBL/GenBank/DDBJ databases">
        <authorList>
            <person name="Tunstrom K."/>
        </authorList>
    </citation>
    <scope>NUCLEOTIDE SEQUENCE</scope>
</reference>
<dbReference type="Gene3D" id="3.30.420.10">
    <property type="entry name" value="Ribonuclease H-like superfamily/Ribonuclease H"/>
    <property type="match status" value="1"/>
</dbReference>
<organism evidence="3 4">
    <name type="scientific">Euphydryas editha</name>
    <name type="common">Edith's checkerspot</name>
    <dbReference type="NCBI Taxonomy" id="104508"/>
    <lineage>
        <taxon>Eukaryota</taxon>
        <taxon>Metazoa</taxon>
        <taxon>Ecdysozoa</taxon>
        <taxon>Arthropoda</taxon>
        <taxon>Hexapoda</taxon>
        <taxon>Insecta</taxon>
        <taxon>Pterygota</taxon>
        <taxon>Neoptera</taxon>
        <taxon>Endopterygota</taxon>
        <taxon>Lepidoptera</taxon>
        <taxon>Glossata</taxon>
        <taxon>Ditrysia</taxon>
        <taxon>Papilionoidea</taxon>
        <taxon>Nymphalidae</taxon>
        <taxon>Nymphalinae</taxon>
        <taxon>Euphydryas</taxon>
    </lineage>
</organism>
<dbReference type="CDD" id="cd01650">
    <property type="entry name" value="RT_nLTR_like"/>
    <property type="match status" value="1"/>
</dbReference>
<dbReference type="SUPFAM" id="SSF56672">
    <property type="entry name" value="DNA/RNA polymerases"/>
    <property type="match status" value="1"/>
</dbReference>
<evidence type="ECO:0000313" key="3">
    <source>
        <dbReference type="EMBL" id="CAH2101256.1"/>
    </source>
</evidence>